<dbReference type="InterPro" id="IPR050740">
    <property type="entry name" value="Aldehyde_DH_Superfamily"/>
</dbReference>
<dbReference type="GO" id="GO:0033721">
    <property type="term" value="F:aldehyde dehydrogenase (NADP+) activity"/>
    <property type="evidence" value="ECO:0007669"/>
    <property type="project" value="UniProtKB-EC"/>
</dbReference>
<evidence type="ECO:0000259" key="2">
    <source>
        <dbReference type="Pfam" id="PF00171"/>
    </source>
</evidence>
<evidence type="ECO:0000313" key="4">
    <source>
        <dbReference type="EMBL" id="SBT20095.1"/>
    </source>
</evidence>
<evidence type="ECO:0000313" key="6">
    <source>
        <dbReference type="Proteomes" id="UP000092871"/>
    </source>
</evidence>
<dbReference type="Pfam" id="PF00171">
    <property type="entry name" value="Aldedh"/>
    <property type="match status" value="1"/>
</dbReference>
<accession>A0A1C3JRT9</accession>
<dbReference type="EMBL" id="FLRB01000005">
    <property type="protein sequence ID" value="SBT20095.1"/>
    <property type="molecule type" value="Genomic_DNA"/>
</dbReference>
<dbReference type="PANTHER" id="PTHR43353">
    <property type="entry name" value="SUCCINATE-SEMIALDEHYDE DEHYDROGENASE, MITOCHONDRIAL"/>
    <property type="match status" value="1"/>
</dbReference>
<name>A0A1C3JRT9_9GAMM</name>
<dbReference type="Proteomes" id="UP000092871">
    <property type="component" value="Unassembled WGS sequence"/>
</dbReference>
<dbReference type="InterPro" id="IPR015590">
    <property type="entry name" value="Aldehyde_DH_dom"/>
</dbReference>
<dbReference type="RefSeq" id="WP_067035358.1">
    <property type="nucleotide sequence ID" value="NZ_FLRA01000012.1"/>
</dbReference>
<proteinExistence type="predicted"/>
<keyword evidence="5" id="KW-1185">Reference proteome</keyword>
<dbReference type="OrthoDB" id="9770537at2"/>
<evidence type="ECO:0000313" key="3">
    <source>
        <dbReference type="EMBL" id="SBT17769.1"/>
    </source>
</evidence>
<reference evidence="3 6" key="2">
    <citation type="submission" date="2016-06" db="EMBL/GenBank/DDBJ databases">
        <authorList>
            <person name="Kjaerup R.B."/>
            <person name="Dalgaard T.S."/>
            <person name="Juul-Madsen H.R."/>
        </authorList>
    </citation>
    <scope>NUCLEOTIDE SEQUENCE [LARGE SCALE GENOMIC DNA]</scope>
    <source>
        <strain evidence="3 6">CECT 5115</strain>
    </source>
</reference>
<dbReference type="InterPro" id="IPR016162">
    <property type="entry name" value="Ald_DH_N"/>
</dbReference>
<feature type="domain" description="Aldehyde dehydrogenase" evidence="2">
    <location>
        <begin position="32"/>
        <end position="466"/>
    </location>
</feature>
<dbReference type="CDD" id="cd07129">
    <property type="entry name" value="ALDH_KGSADH"/>
    <property type="match status" value="1"/>
</dbReference>
<dbReference type="EC" id="1.2.1.4" evidence="3"/>
<reference evidence="4 5" key="1">
    <citation type="submission" date="2016-06" db="EMBL/GenBank/DDBJ databases">
        <authorList>
            <person name="Rodrigo-Torres L."/>
            <person name="Arahal D.R."/>
        </authorList>
    </citation>
    <scope>NUCLEOTIDE SEQUENCE [LARGE SCALE GENOMIC DNA]</scope>
    <source>
        <strain evidence="4 5">CECT 5116</strain>
    </source>
</reference>
<dbReference type="AlphaFoldDB" id="A0A1C3JRT9"/>
<dbReference type="InterPro" id="IPR016161">
    <property type="entry name" value="Ald_DH/histidinol_DH"/>
</dbReference>
<evidence type="ECO:0000256" key="1">
    <source>
        <dbReference type="ARBA" id="ARBA00023002"/>
    </source>
</evidence>
<dbReference type="PANTHER" id="PTHR43353:SF3">
    <property type="entry name" value="ALDEHYDE DEHYDROGENASE-RELATED"/>
    <property type="match status" value="1"/>
</dbReference>
<dbReference type="EMBL" id="FLRA01000012">
    <property type="protein sequence ID" value="SBT17769.1"/>
    <property type="molecule type" value="Genomic_DNA"/>
</dbReference>
<keyword evidence="1 3" id="KW-0560">Oxidoreductase</keyword>
<sequence>MTFKPHGKHLIAGQWVDTQDYFLSSPASGSAHSYSKGRIEDVKVAVQAAEDAFNVYNEKNRLDRAKFLNTIADEIDARADAITAIGTSETGLPEARLQGERGRTCGQLRMFAEHILDGMYLDRRFDSPLPNRQPLPRADLKMMQVPIGPVAVFGASNFPLAFSTAGGDTASALAAGCPVVVKGHPAHPGTGEIVAEAIHAAIEKCDMPAGVFSFIQDSGENFAMGEALVTHPLIKAVGFTGSLRGGRALYDLCAQRPEPIPFFGELGSINPMFLYPNALAKRAGELAQGWANSLCMGAGQFCTNPGVAVVMAGSEADEFVTKTSAALSYVPTQTMLTDGIAEAYRAGQQRIAASDNTQEILATECQDRSATPYLYTTTAQQWLADKHLSHEVFGPLGIVVVADSLAEFEQIAQQLEGQLTVTLHVDDADHDDAKRLMPTLVRRAGRVLANSFPTGVEVCDSMVHGGPYPASTNFGATSVGSLAIRRFLRPVCYQDIPSALLPEDLMFAPLMDDDFM</sequence>
<dbReference type="Proteomes" id="UP000092840">
    <property type="component" value="Unassembled WGS sequence"/>
</dbReference>
<protein>
    <submittedName>
        <fullName evidence="3">NADP-dependent fatty aldehyde dehydrogenase</fullName>
        <ecNumber evidence="3">1.2.1.4</ecNumber>
    </submittedName>
</protein>
<evidence type="ECO:0000313" key="5">
    <source>
        <dbReference type="Proteomes" id="UP000092840"/>
    </source>
</evidence>
<dbReference type="Gene3D" id="3.40.605.10">
    <property type="entry name" value="Aldehyde Dehydrogenase, Chain A, domain 1"/>
    <property type="match status" value="2"/>
</dbReference>
<organism evidence="3 6">
    <name type="scientific">Marinomonas gallaica</name>
    <dbReference type="NCBI Taxonomy" id="1806667"/>
    <lineage>
        <taxon>Bacteria</taxon>
        <taxon>Pseudomonadati</taxon>
        <taxon>Pseudomonadota</taxon>
        <taxon>Gammaproteobacteria</taxon>
        <taxon>Oceanospirillales</taxon>
        <taxon>Oceanospirillaceae</taxon>
        <taxon>Marinomonas</taxon>
    </lineage>
</organism>
<dbReference type="InterPro" id="IPR044151">
    <property type="entry name" value="ALDH_KGSADH"/>
</dbReference>
<gene>
    <name evidence="3" type="primary">aldH</name>
    <name evidence="3" type="ORF">MGA5115_01885</name>
    <name evidence="4" type="ORF">MGA5116_00678</name>
</gene>
<dbReference type="SUPFAM" id="SSF53720">
    <property type="entry name" value="ALDH-like"/>
    <property type="match status" value="1"/>
</dbReference>